<feature type="compositionally biased region" description="Low complexity" evidence="1">
    <location>
        <begin position="53"/>
        <end position="79"/>
    </location>
</feature>
<dbReference type="EMBL" id="GBXM01002347">
    <property type="protein sequence ID" value="JAI06231.1"/>
    <property type="molecule type" value="Transcribed_RNA"/>
</dbReference>
<reference evidence="2" key="1">
    <citation type="submission" date="2014-11" db="EMBL/GenBank/DDBJ databases">
        <authorList>
            <person name="Amaro Gonzalez C."/>
        </authorList>
    </citation>
    <scope>NUCLEOTIDE SEQUENCE</scope>
</reference>
<proteinExistence type="predicted"/>
<reference evidence="2" key="2">
    <citation type="journal article" date="2015" name="Fish Shellfish Immunol.">
        <title>Early steps in the European eel (Anguilla anguilla)-Vibrio vulnificus interaction in the gills: Role of the RtxA13 toxin.</title>
        <authorList>
            <person name="Callol A."/>
            <person name="Pajuelo D."/>
            <person name="Ebbesson L."/>
            <person name="Teles M."/>
            <person name="MacKenzie S."/>
            <person name="Amaro C."/>
        </authorList>
    </citation>
    <scope>NUCLEOTIDE SEQUENCE</scope>
</reference>
<name>A0A0E9XWM6_ANGAN</name>
<accession>A0A0E9XWM6</accession>
<organism evidence="2">
    <name type="scientific">Anguilla anguilla</name>
    <name type="common">European freshwater eel</name>
    <name type="synonym">Muraena anguilla</name>
    <dbReference type="NCBI Taxonomy" id="7936"/>
    <lineage>
        <taxon>Eukaryota</taxon>
        <taxon>Metazoa</taxon>
        <taxon>Chordata</taxon>
        <taxon>Craniata</taxon>
        <taxon>Vertebrata</taxon>
        <taxon>Euteleostomi</taxon>
        <taxon>Actinopterygii</taxon>
        <taxon>Neopterygii</taxon>
        <taxon>Teleostei</taxon>
        <taxon>Anguilliformes</taxon>
        <taxon>Anguillidae</taxon>
        <taxon>Anguilla</taxon>
    </lineage>
</organism>
<feature type="region of interest" description="Disordered" evidence="1">
    <location>
        <begin position="51"/>
        <end position="79"/>
    </location>
</feature>
<dbReference type="AlphaFoldDB" id="A0A0E9XWM6"/>
<sequence>MELIKLDFPEPTGPNSRTRALDNTSLVGLKETRFCLSSSLWFSVHVTSIHGLSSTSPTSCTRCTSTSKQSAVSSAQKSP</sequence>
<evidence type="ECO:0000313" key="2">
    <source>
        <dbReference type="EMBL" id="JAI06231.1"/>
    </source>
</evidence>
<evidence type="ECO:0000256" key="1">
    <source>
        <dbReference type="SAM" id="MobiDB-lite"/>
    </source>
</evidence>
<protein>
    <submittedName>
        <fullName evidence="2">Uncharacterized protein</fullName>
    </submittedName>
</protein>